<sequence>MSQQINLFNPQFELQKHHMSARTASLGLGGLALAMLAVGVLAQQALTGLERREAGVKAALAQGEAKRDQTLRDFPPRKKDPALAQELAAVEAQRQLLQDASNVLESGKLGNTLGYAGYFRALAQARVEGVWLTGVDIAGAGNDFGLQGRALHASLLPAYITRLGQQEVLRGKTFASLDINQSGQPAVAEGKAPGLPYVAFSLQSADRAAGPAGPATPPKPVTEGTR</sequence>
<gene>
    <name evidence="2" type="ORF">NCG91_01730</name>
</gene>
<name>A0ABT0WLZ5_9BURK</name>
<dbReference type="RefSeq" id="WP_251348316.1">
    <property type="nucleotide sequence ID" value="NZ_JAMQGR010000001.1"/>
</dbReference>
<keyword evidence="3" id="KW-1185">Reference proteome</keyword>
<feature type="region of interest" description="Disordered" evidence="1">
    <location>
        <begin position="207"/>
        <end position="226"/>
    </location>
</feature>
<dbReference type="EMBL" id="JAMQGR010000001">
    <property type="protein sequence ID" value="MCM2564303.1"/>
    <property type="molecule type" value="Genomic_DNA"/>
</dbReference>
<dbReference type="Proteomes" id="UP001202243">
    <property type="component" value="Unassembled WGS sequence"/>
</dbReference>
<organism evidence="2 3">
    <name type="scientific">Janthinobacterium kumbetense</name>
    <dbReference type="NCBI Taxonomy" id="2950280"/>
    <lineage>
        <taxon>Bacteria</taxon>
        <taxon>Pseudomonadati</taxon>
        <taxon>Pseudomonadota</taxon>
        <taxon>Betaproteobacteria</taxon>
        <taxon>Burkholderiales</taxon>
        <taxon>Oxalobacteraceae</taxon>
        <taxon>Janthinobacterium</taxon>
    </lineage>
</organism>
<evidence type="ECO:0000313" key="3">
    <source>
        <dbReference type="Proteomes" id="UP001202243"/>
    </source>
</evidence>
<proteinExistence type="predicted"/>
<accession>A0ABT0WLZ5</accession>
<evidence type="ECO:0000256" key="1">
    <source>
        <dbReference type="SAM" id="MobiDB-lite"/>
    </source>
</evidence>
<protein>
    <submittedName>
        <fullName evidence="2">PilN domain-containing protein</fullName>
    </submittedName>
</protein>
<comment type="caution">
    <text evidence="2">The sequence shown here is derived from an EMBL/GenBank/DDBJ whole genome shotgun (WGS) entry which is preliminary data.</text>
</comment>
<evidence type="ECO:0000313" key="2">
    <source>
        <dbReference type="EMBL" id="MCM2564303.1"/>
    </source>
</evidence>
<reference evidence="2 3" key="1">
    <citation type="submission" date="2022-06" db="EMBL/GenBank/DDBJ databases">
        <title>Janthinobacterium kumbetensis sp. nov., isolated from spring water in Turkey.</title>
        <authorList>
            <person name="Inan Bektas K."/>
            <person name="Belduz A.A."/>
            <person name="Canakci S."/>
            <person name="Nalcaoglu A."/>
            <person name="Ceylan E."/>
            <person name="Kati H."/>
        </authorList>
    </citation>
    <scope>NUCLEOTIDE SEQUENCE [LARGE SCALE GENOMIC DNA]</scope>
    <source>
        <strain evidence="2 3">GK</strain>
    </source>
</reference>